<reference evidence="6 7" key="1">
    <citation type="submission" date="2020-10" db="EMBL/GenBank/DDBJ databases">
        <title>Connecting structure to function with the recovery of over 1000 high-quality activated sludge metagenome-assembled genomes encoding full-length rRNA genes using long-read sequencing.</title>
        <authorList>
            <person name="Singleton C.M."/>
            <person name="Petriglieri F."/>
            <person name="Kristensen J.M."/>
            <person name="Kirkegaard R.H."/>
            <person name="Michaelsen T.Y."/>
            <person name="Andersen M.H."/>
            <person name="Karst S.M."/>
            <person name="Dueholm M.S."/>
            <person name="Nielsen P.H."/>
            <person name="Albertsen M."/>
        </authorList>
    </citation>
    <scope>NUCLEOTIDE SEQUENCE [LARGE SCALE GENOMIC DNA]</scope>
    <source>
        <strain evidence="6">Ribe_18-Q3-R11-54_BAT3C.373</strain>
    </source>
</reference>
<dbReference type="Gene3D" id="3.40.50.300">
    <property type="entry name" value="P-loop containing nucleotide triphosphate hydrolases"/>
    <property type="match status" value="2"/>
</dbReference>
<dbReference type="Pfam" id="PF13087">
    <property type="entry name" value="AAA_12"/>
    <property type="match status" value="1"/>
</dbReference>
<dbReference type="EMBL" id="JADKFW010000004">
    <property type="protein sequence ID" value="MBK9716754.1"/>
    <property type="molecule type" value="Genomic_DNA"/>
</dbReference>
<dbReference type="InterPro" id="IPR045055">
    <property type="entry name" value="DNA2/NAM7-like"/>
</dbReference>
<evidence type="ECO:0000313" key="6">
    <source>
        <dbReference type="EMBL" id="MBK9716754.1"/>
    </source>
</evidence>
<dbReference type="InterPro" id="IPR041677">
    <property type="entry name" value="DNA2/NAM7_AAA_11"/>
</dbReference>
<dbReference type="InterPro" id="IPR027417">
    <property type="entry name" value="P-loop_NTPase"/>
</dbReference>
<evidence type="ECO:0000256" key="1">
    <source>
        <dbReference type="ARBA" id="ARBA00022741"/>
    </source>
</evidence>
<feature type="domain" description="Helicase ATP-binding" evidence="5">
    <location>
        <begin position="677"/>
        <end position="864"/>
    </location>
</feature>
<evidence type="ECO:0000256" key="4">
    <source>
        <dbReference type="ARBA" id="ARBA00022840"/>
    </source>
</evidence>
<accession>A0A9D7XCG9</accession>
<dbReference type="GO" id="GO:0005524">
    <property type="term" value="F:ATP binding"/>
    <property type="evidence" value="ECO:0007669"/>
    <property type="project" value="UniProtKB-KW"/>
</dbReference>
<dbReference type="InterPro" id="IPR047187">
    <property type="entry name" value="SF1_C_Upf1"/>
</dbReference>
<evidence type="ECO:0000313" key="7">
    <source>
        <dbReference type="Proteomes" id="UP000808349"/>
    </source>
</evidence>
<keyword evidence="4" id="KW-0067">ATP-binding</keyword>
<evidence type="ECO:0000256" key="3">
    <source>
        <dbReference type="ARBA" id="ARBA00022806"/>
    </source>
</evidence>
<dbReference type="PANTHER" id="PTHR10887">
    <property type="entry name" value="DNA2/NAM7 HELICASE FAMILY"/>
    <property type="match status" value="1"/>
</dbReference>
<comment type="caution">
    <text evidence="6">The sequence shown here is derived from an EMBL/GenBank/DDBJ whole genome shotgun (WGS) entry which is preliminary data.</text>
</comment>
<dbReference type="Pfam" id="PF00580">
    <property type="entry name" value="UvrD-helicase"/>
    <property type="match status" value="1"/>
</dbReference>
<sequence>MNTPSTTFDRINELIDHTGNLYTKTVELFASLEEMVMSWTDQNDSLFANFKQRLQQLYYQHNISEDLYDQILDFKKNIESFGESDSTSILNENFLTGLSILIQLTALKHKENIPSQLQEWILPSKNLHKKSDTTFYKTIKASIIEIDEFVHFILDEKDAGIHVLKFNSLSLTQQSQLSKAALIIKFPFYVCFHQIEKKEDGWKAEDLVIFPDYLIDVTSIASCYQLKHSQPIKHFINLFSFSPAGKSILLGTAVNDFLDELIVNEEAQYDELITRVFYKNPFAFSLLNQTDMNDFFTETKKHFIHLKEMVHDHFDQKIKHLNQCLLEPSFYSTIYGIQGRLDVLHVSPYEKRTIIELKSGKPFQANSYGISASHHAQATLYDMLLRSVYEDDIIQQSFILYSALEKNGLRSAPYLHNIRKELIYIRNAITMIHLHLALSDPEKDSLLDKVNIQSFAESEAFTRRDANIWFNAYNTLKEVEKSYIKHYSKFIAQEQLIAKTGLVGHLNTPGLASLWLWNNAEKENQFAIITDLLITSIHPSKEESPLIILKNKYNKKKITNFRNGDTLVFFPETANKISVLAHQVYKCTLILISNEEYHIRLRGRQFDISQYDTDQHWILEHDVLDRSFKYQYENLFDFARANENYRMRMLGMKPSGILELNDLDTQFIPQATRSIIHKIISAEDYFLLWGPPGSGKTSIVIKYLIAYLLKYTDEQILLLAYTNRAVDEICDVLEALDIPSGKSFIRIGSKYGVNPKYQKNLLDEQLRHVKNRKELKTHLNQTRIVTATIASIQGKKELLLLKSFDTVIIDEASQILEPNLIGLLSYFKRFVLIGDHLQLPAVSAIPDTLSEIKNVPLNELGIHHLNQSLFERLFYQCQTNQWDHSYEMLQIQGRMHEQIMQFPAKMFYGGKLNILSGNHDSRQKINLVSQFPMFDQHTDESIFAQERLIYIPSIPDKKSSSIKTHYNEALLVVQTIASLKNLYEKNNLNWDESTLGVITPYRAQISTINNLLHDHGYDDIPITVDTVERYQGGARDIIIISTCIHSSRQLNQISSMNTQGVDRKLNVALTRARNQIILIGDPIALDSAPLYKSLMASYYKLVMI</sequence>
<dbReference type="InterPro" id="IPR011604">
    <property type="entry name" value="PDDEXK-like_dom_sf"/>
</dbReference>
<dbReference type="AlphaFoldDB" id="A0A9D7XCG9"/>
<organism evidence="6 7">
    <name type="scientific">Candidatus Defluviibacterium haderslevense</name>
    <dbReference type="NCBI Taxonomy" id="2981993"/>
    <lineage>
        <taxon>Bacteria</taxon>
        <taxon>Pseudomonadati</taxon>
        <taxon>Bacteroidota</taxon>
        <taxon>Saprospiria</taxon>
        <taxon>Saprospirales</taxon>
        <taxon>Saprospiraceae</taxon>
        <taxon>Candidatus Defluviibacterium</taxon>
    </lineage>
</organism>
<dbReference type="PANTHER" id="PTHR10887:SF495">
    <property type="entry name" value="HELICASE SENATAXIN ISOFORM X1-RELATED"/>
    <property type="match status" value="1"/>
</dbReference>
<dbReference type="Pfam" id="PF13086">
    <property type="entry name" value="AAA_11"/>
    <property type="match status" value="1"/>
</dbReference>
<dbReference type="GO" id="GO:0004386">
    <property type="term" value="F:helicase activity"/>
    <property type="evidence" value="ECO:0007669"/>
    <property type="project" value="UniProtKB-KW"/>
</dbReference>
<dbReference type="InterPro" id="IPR014001">
    <property type="entry name" value="Helicase_ATP-bd"/>
</dbReference>
<keyword evidence="2" id="KW-0378">Hydrolase</keyword>
<gene>
    <name evidence="6" type="ORF">IPO85_04420</name>
</gene>
<dbReference type="SMART" id="SM00487">
    <property type="entry name" value="DEXDc"/>
    <property type="match status" value="1"/>
</dbReference>
<dbReference type="GO" id="GO:0016787">
    <property type="term" value="F:hydrolase activity"/>
    <property type="evidence" value="ECO:0007669"/>
    <property type="project" value="UniProtKB-KW"/>
</dbReference>
<evidence type="ECO:0000259" key="5">
    <source>
        <dbReference type="PROSITE" id="PS51192"/>
    </source>
</evidence>
<dbReference type="InterPro" id="IPR014016">
    <property type="entry name" value="UvrD-like_ATP-bd"/>
</dbReference>
<dbReference type="Gene3D" id="3.90.320.10">
    <property type="match status" value="1"/>
</dbReference>
<proteinExistence type="predicted"/>
<dbReference type="CDD" id="cd18808">
    <property type="entry name" value="SF1_C_Upf1"/>
    <property type="match status" value="1"/>
</dbReference>
<protein>
    <submittedName>
        <fullName evidence="6">AAA family ATPase</fullName>
    </submittedName>
</protein>
<name>A0A9D7XCG9_9BACT</name>
<dbReference type="SUPFAM" id="SSF52540">
    <property type="entry name" value="P-loop containing nucleoside triphosphate hydrolases"/>
    <property type="match status" value="1"/>
</dbReference>
<keyword evidence="3" id="KW-0347">Helicase</keyword>
<evidence type="ECO:0000256" key="2">
    <source>
        <dbReference type="ARBA" id="ARBA00022801"/>
    </source>
</evidence>
<dbReference type="PROSITE" id="PS51192">
    <property type="entry name" value="HELICASE_ATP_BIND_1"/>
    <property type="match status" value="1"/>
</dbReference>
<dbReference type="InterPro" id="IPR041679">
    <property type="entry name" value="DNA2/NAM7-like_C"/>
</dbReference>
<keyword evidence="1" id="KW-0547">Nucleotide-binding</keyword>
<dbReference type="Proteomes" id="UP000808349">
    <property type="component" value="Unassembled WGS sequence"/>
</dbReference>